<dbReference type="Pfam" id="PF06957">
    <property type="entry name" value="COPI_C"/>
    <property type="match status" value="2"/>
</dbReference>
<name>A0ABD2M5H0_9BILA</name>
<evidence type="ECO:0000313" key="2">
    <source>
        <dbReference type="EMBL" id="KAL3122765.1"/>
    </source>
</evidence>
<dbReference type="AlphaFoldDB" id="A0ABD2M5H0"/>
<reference evidence="2 3" key="1">
    <citation type="submission" date="2024-10" db="EMBL/GenBank/DDBJ databases">
        <authorList>
            <person name="Kim D."/>
        </authorList>
    </citation>
    <scope>NUCLEOTIDE SEQUENCE [LARGE SCALE GENOMIC DNA]</scope>
    <source>
        <strain evidence="2">BH-2024</strain>
    </source>
</reference>
<dbReference type="InterPro" id="IPR010714">
    <property type="entry name" value="Coatomer_asu_C"/>
</dbReference>
<organism evidence="2 3">
    <name type="scientific">Heterodera trifolii</name>
    <dbReference type="NCBI Taxonomy" id="157864"/>
    <lineage>
        <taxon>Eukaryota</taxon>
        <taxon>Metazoa</taxon>
        <taxon>Ecdysozoa</taxon>
        <taxon>Nematoda</taxon>
        <taxon>Chromadorea</taxon>
        <taxon>Rhabditida</taxon>
        <taxon>Tylenchina</taxon>
        <taxon>Tylenchomorpha</taxon>
        <taxon>Tylenchoidea</taxon>
        <taxon>Heteroderidae</taxon>
        <taxon>Heteroderinae</taxon>
        <taxon>Heterodera</taxon>
    </lineage>
</organism>
<keyword evidence="3" id="KW-1185">Reference proteome</keyword>
<evidence type="ECO:0000259" key="1">
    <source>
        <dbReference type="Pfam" id="PF06957"/>
    </source>
</evidence>
<feature type="domain" description="Coatomer alpha subunit C-terminal" evidence="1">
    <location>
        <begin position="247"/>
        <end position="380"/>
    </location>
</feature>
<proteinExistence type="predicted"/>
<dbReference type="EMBL" id="JBICBT010000128">
    <property type="protein sequence ID" value="KAL3122765.1"/>
    <property type="molecule type" value="Genomic_DNA"/>
</dbReference>
<sequence length="428" mass="46957">MRFDARRRRNQTKVLKELGQLPLVYLYSVTHSLDEDAEQLRAELEQRQITLTVSTGPFDAQQLLAATAASSGGGSLSTAIGKSKSGVAKSAAFAAVVDGEDQVVEGEAWGVEGDLLLDKDGNPEQDDLELVGANGGGDEEGGWDVDEDIAQAVEQMRLPGAAEDEEADGEGAFTVPQRGHPPPFHWSSTFRLVADHLAAGAFDSAARLLEQQLGIVRLKPFKPHFLSLYAKSRVAYTAFPLSPSNFLTELAQRLQVCYQLTTAGKFSDATLRLRLLLLAVPLLVVDTKQEVSEAQQLIQICCEYWWTFYWRRRGMTKRNLEMAAYFTHCDIQPVHKILTLRTAANLSFKNKQMRHCASFCRRCIELAQLRRAQSVRAVLALLRAAVLGQAADRVPSAAPTFAGSVCGVCEVAEIGREASSDLMISNFK</sequence>
<protein>
    <recommendedName>
        <fullName evidence="1">Coatomer alpha subunit C-terminal domain-containing protein</fullName>
    </recommendedName>
</protein>
<evidence type="ECO:0000313" key="3">
    <source>
        <dbReference type="Proteomes" id="UP001620626"/>
    </source>
</evidence>
<dbReference type="Proteomes" id="UP001620626">
    <property type="component" value="Unassembled WGS sequence"/>
</dbReference>
<comment type="caution">
    <text evidence="2">The sequence shown here is derived from an EMBL/GenBank/DDBJ whole genome shotgun (WGS) entry which is preliminary data.</text>
</comment>
<feature type="domain" description="Coatomer alpha subunit C-terminal" evidence="1">
    <location>
        <begin position="93"/>
        <end position="246"/>
    </location>
</feature>
<gene>
    <name evidence="2" type="ORF">niasHT_005482</name>
</gene>
<accession>A0ABD2M5H0</accession>